<feature type="chain" id="PRO_5039181944" evidence="3">
    <location>
        <begin position="25"/>
        <end position="339"/>
    </location>
</feature>
<organism evidence="4 5">
    <name type="scientific">Clostridium tarantellae</name>
    <dbReference type="NCBI Taxonomy" id="39493"/>
    <lineage>
        <taxon>Bacteria</taxon>
        <taxon>Bacillati</taxon>
        <taxon>Bacillota</taxon>
        <taxon>Clostridia</taxon>
        <taxon>Eubacteriales</taxon>
        <taxon>Clostridiaceae</taxon>
        <taxon>Clostridium</taxon>
    </lineage>
</organism>
<dbReference type="Proteomes" id="UP000430345">
    <property type="component" value="Unassembled WGS sequence"/>
</dbReference>
<dbReference type="AlphaFoldDB" id="A0A6I1MLZ1"/>
<dbReference type="InterPro" id="IPR019734">
    <property type="entry name" value="TPR_rpt"/>
</dbReference>
<feature type="coiled-coil region" evidence="2">
    <location>
        <begin position="107"/>
        <end position="216"/>
    </location>
</feature>
<dbReference type="RefSeq" id="WP_152891039.1">
    <property type="nucleotide sequence ID" value="NZ_WHJC01000233.1"/>
</dbReference>
<keyword evidence="5" id="KW-1185">Reference proteome</keyword>
<dbReference type="OrthoDB" id="1935713at2"/>
<dbReference type="Pfam" id="PF14853">
    <property type="entry name" value="Fis1_TPR_C"/>
    <property type="match status" value="1"/>
</dbReference>
<keyword evidence="3" id="KW-0732">Signal</keyword>
<dbReference type="EMBL" id="WHJC01000233">
    <property type="protein sequence ID" value="MPQ44506.1"/>
    <property type="molecule type" value="Genomic_DNA"/>
</dbReference>
<protein>
    <submittedName>
        <fullName evidence="4">Uncharacterized protein</fullName>
    </submittedName>
</protein>
<proteinExistence type="predicted"/>
<dbReference type="Gene3D" id="1.25.40.10">
    <property type="entry name" value="Tetratricopeptide repeat domain"/>
    <property type="match status" value="1"/>
</dbReference>
<evidence type="ECO:0000313" key="5">
    <source>
        <dbReference type="Proteomes" id="UP000430345"/>
    </source>
</evidence>
<evidence type="ECO:0000256" key="1">
    <source>
        <dbReference type="PROSITE-ProRule" id="PRU00339"/>
    </source>
</evidence>
<dbReference type="InterPro" id="IPR028061">
    <property type="entry name" value="Fis1_TPR_C"/>
</dbReference>
<dbReference type="PROSITE" id="PS51257">
    <property type="entry name" value="PROKAR_LIPOPROTEIN"/>
    <property type="match status" value="1"/>
</dbReference>
<sequence>MKKNKIIKLIMATVITTLAMTLCACGNGVKQKMDTGITHLNNGEYEEAKKDLDEVLKKDPNNIEAKNLEQIIIDFNNAETEYKNNNFSKAKEELDKLPSEYSNYSIKEKIEELKKNVNIKLEEIEKVNSKLDDINKVLSENKLKEVEKEIEAFNGTTLTEEQSKKLEAIKNELNVKIEKKAEEERIKKEKAEKKRIEKEKKAKEEKLKKLKEQESKNLGNIHYVNEKLGIQMELPTDWRGHYKAYEYDKGITFKYVNKNNPNVYGTFLFIHKLRDEKDASSHVDDSHIIDINGSKFQISSTSDIGCNAEEFGEIEILKEFSKLRKQKSLIYRTIRAYKK</sequence>
<name>A0A6I1MLZ1_9CLOT</name>
<comment type="caution">
    <text evidence="4">The sequence shown here is derived from an EMBL/GenBank/DDBJ whole genome shotgun (WGS) entry which is preliminary data.</text>
</comment>
<dbReference type="PROSITE" id="PS50005">
    <property type="entry name" value="TPR"/>
    <property type="match status" value="1"/>
</dbReference>
<evidence type="ECO:0000256" key="3">
    <source>
        <dbReference type="SAM" id="SignalP"/>
    </source>
</evidence>
<evidence type="ECO:0000256" key="2">
    <source>
        <dbReference type="SAM" id="Coils"/>
    </source>
</evidence>
<keyword evidence="2" id="KW-0175">Coiled coil</keyword>
<evidence type="ECO:0000313" key="4">
    <source>
        <dbReference type="EMBL" id="MPQ44506.1"/>
    </source>
</evidence>
<keyword evidence="1" id="KW-0802">TPR repeat</keyword>
<feature type="signal peptide" evidence="3">
    <location>
        <begin position="1"/>
        <end position="24"/>
    </location>
</feature>
<reference evidence="4 5" key="1">
    <citation type="submission" date="2019-10" db="EMBL/GenBank/DDBJ databases">
        <title>The Genome Sequence of Clostridium tarantellae Isolated from Fish Brain.</title>
        <authorList>
            <person name="Bano L."/>
            <person name="Kiel M."/>
            <person name="Sales G."/>
            <person name="Doxey A.C."/>
            <person name="Mansfield M.J."/>
            <person name="Schiavone M."/>
            <person name="Rossetto O."/>
            <person name="Pirazzini M."/>
            <person name="Dobrindt U."/>
            <person name="Montecucco C."/>
        </authorList>
    </citation>
    <scope>NUCLEOTIDE SEQUENCE [LARGE SCALE GENOMIC DNA]</scope>
    <source>
        <strain evidence="4 5">DSM 3997</strain>
    </source>
</reference>
<dbReference type="SUPFAM" id="SSF48452">
    <property type="entry name" value="TPR-like"/>
    <property type="match status" value="1"/>
</dbReference>
<feature type="repeat" description="TPR" evidence="1">
    <location>
        <begin position="29"/>
        <end position="62"/>
    </location>
</feature>
<gene>
    <name evidence="4" type="ORF">GBZ86_12185</name>
</gene>
<dbReference type="InterPro" id="IPR011990">
    <property type="entry name" value="TPR-like_helical_dom_sf"/>
</dbReference>
<accession>A0A6I1MLZ1</accession>